<keyword evidence="2" id="KW-1185">Reference proteome</keyword>
<name>A0A6A5UFJ4_9PLEO</name>
<dbReference type="AlphaFoldDB" id="A0A6A5UFJ4"/>
<sequence length="331" mass="37228">MCLGLQAPMDEFLSLRNYGRAISRSDGPAFRVTWSQDADIVSWAGISHDTIDCATAVCRQMMYEWCPESDLTRIRDRLSNTTLGYSFVADPANGLGEAYLELSRRACLATANGLMTDDDWDSVAVRRYLDRYDHLTHFLVLLVYLVGGQAPRGTELFALEHCNGASTSRGVCVYAGKMALISRHHKARRTTNSDKILYHYLVFIRPFACMLFRICYNMDAESTLLFSSPVRPREPIKTSILSKILRGQTISTLGFPVGVQVYRQLSIAITEKHVKQIANPFNQHDDKSKEADINVSFAWQSGHRPLQRGTTYGLDGAFPNSLQPALLRVYE</sequence>
<gene>
    <name evidence="1" type="ORF">BU23DRAFT_585808</name>
</gene>
<organism evidence="1 2">
    <name type="scientific">Bimuria novae-zelandiae CBS 107.79</name>
    <dbReference type="NCBI Taxonomy" id="1447943"/>
    <lineage>
        <taxon>Eukaryota</taxon>
        <taxon>Fungi</taxon>
        <taxon>Dikarya</taxon>
        <taxon>Ascomycota</taxon>
        <taxon>Pezizomycotina</taxon>
        <taxon>Dothideomycetes</taxon>
        <taxon>Pleosporomycetidae</taxon>
        <taxon>Pleosporales</taxon>
        <taxon>Massarineae</taxon>
        <taxon>Didymosphaeriaceae</taxon>
        <taxon>Bimuria</taxon>
    </lineage>
</organism>
<evidence type="ECO:0000313" key="1">
    <source>
        <dbReference type="EMBL" id="KAF1963963.1"/>
    </source>
</evidence>
<accession>A0A6A5UFJ4</accession>
<evidence type="ECO:0000313" key="2">
    <source>
        <dbReference type="Proteomes" id="UP000800036"/>
    </source>
</evidence>
<dbReference type="Proteomes" id="UP000800036">
    <property type="component" value="Unassembled WGS sequence"/>
</dbReference>
<dbReference type="OrthoDB" id="3794557at2759"/>
<proteinExistence type="predicted"/>
<protein>
    <submittedName>
        <fullName evidence="1">Uncharacterized protein</fullName>
    </submittedName>
</protein>
<reference evidence="1" key="1">
    <citation type="journal article" date="2020" name="Stud. Mycol.">
        <title>101 Dothideomycetes genomes: a test case for predicting lifestyles and emergence of pathogens.</title>
        <authorList>
            <person name="Haridas S."/>
            <person name="Albert R."/>
            <person name="Binder M."/>
            <person name="Bloem J."/>
            <person name="Labutti K."/>
            <person name="Salamov A."/>
            <person name="Andreopoulos B."/>
            <person name="Baker S."/>
            <person name="Barry K."/>
            <person name="Bills G."/>
            <person name="Bluhm B."/>
            <person name="Cannon C."/>
            <person name="Castanera R."/>
            <person name="Culley D."/>
            <person name="Daum C."/>
            <person name="Ezra D."/>
            <person name="Gonzalez J."/>
            <person name="Henrissat B."/>
            <person name="Kuo A."/>
            <person name="Liang C."/>
            <person name="Lipzen A."/>
            <person name="Lutzoni F."/>
            <person name="Magnuson J."/>
            <person name="Mondo S."/>
            <person name="Nolan M."/>
            <person name="Ohm R."/>
            <person name="Pangilinan J."/>
            <person name="Park H.-J."/>
            <person name="Ramirez L."/>
            <person name="Alfaro M."/>
            <person name="Sun H."/>
            <person name="Tritt A."/>
            <person name="Yoshinaga Y."/>
            <person name="Zwiers L.-H."/>
            <person name="Turgeon B."/>
            <person name="Goodwin S."/>
            <person name="Spatafora J."/>
            <person name="Crous P."/>
            <person name="Grigoriev I."/>
        </authorList>
    </citation>
    <scope>NUCLEOTIDE SEQUENCE</scope>
    <source>
        <strain evidence="1">CBS 107.79</strain>
    </source>
</reference>
<dbReference type="EMBL" id="ML976830">
    <property type="protein sequence ID" value="KAF1963963.1"/>
    <property type="molecule type" value="Genomic_DNA"/>
</dbReference>